<feature type="transmembrane region" description="Helical" evidence="2">
    <location>
        <begin position="12"/>
        <end position="32"/>
    </location>
</feature>
<evidence type="ECO:0000256" key="1">
    <source>
        <dbReference type="SAM" id="MobiDB-lite"/>
    </source>
</evidence>
<proteinExistence type="predicted"/>
<dbReference type="Proteomes" id="UP000826195">
    <property type="component" value="Unassembled WGS sequence"/>
</dbReference>
<keyword evidence="2" id="KW-0472">Membrane</keyword>
<dbReference type="AlphaFoldDB" id="A0AAV7I0U2"/>
<feature type="region of interest" description="Disordered" evidence="1">
    <location>
        <begin position="131"/>
        <end position="164"/>
    </location>
</feature>
<protein>
    <submittedName>
        <fullName evidence="3">Uncharacterized protein</fullName>
    </submittedName>
</protein>
<gene>
    <name evidence="3" type="ORF">KQX54_004558</name>
</gene>
<organism evidence="3 4">
    <name type="scientific">Cotesia glomerata</name>
    <name type="common">Lepidopteran parasitic wasp</name>
    <name type="synonym">Apanteles glomeratus</name>
    <dbReference type="NCBI Taxonomy" id="32391"/>
    <lineage>
        <taxon>Eukaryota</taxon>
        <taxon>Metazoa</taxon>
        <taxon>Ecdysozoa</taxon>
        <taxon>Arthropoda</taxon>
        <taxon>Hexapoda</taxon>
        <taxon>Insecta</taxon>
        <taxon>Pterygota</taxon>
        <taxon>Neoptera</taxon>
        <taxon>Endopterygota</taxon>
        <taxon>Hymenoptera</taxon>
        <taxon>Apocrita</taxon>
        <taxon>Ichneumonoidea</taxon>
        <taxon>Braconidae</taxon>
        <taxon>Microgastrinae</taxon>
        <taxon>Cotesia</taxon>
    </lineage>
</organism>
<accession>A0AAV7I0U2</accession>
<name>A0AAV7I0U2_COTGL</name>
<evidence type="ECO:0000313" key="3">
    <source>
        <dbReference type="EMBL" id="KAH0539403.1"/>
    </source>
</evidence>
<feature type="compositionally biased region" description="Polar residues" evidence="1">
    <location>
        <begin position="134"/>
        <end position="152"/>
    </location>
</feature>
<keyword evidence="2" id="KW-1133">Transmembrane helix</keyword>
<keyword evidence="2" id="KW-0812">Transmembrane</keyword>
<dbReference type="PROSITE" id="PS51257">
    <property type="entry name" value="PROKAR_LIPOPROTEIN"/>
    <property type="match status" value="1"/>
</dbReference>
<reference evidence="3 4" key="1">
    <citation type="journal article" date="2021" name="J. Hered.">
        <title>A chromosome-level genome assembly of the parasitoid wasp, Cotesia glomerata (Hymenoptera: Braconidae).</title>
        <authorList>
            <person name="Pinto B.J."/>
            <person name="Weis J.J."/>
            <person name="Gamble T."/>
            <person name="Ode P.J."/>
            <person name="Paul R."/>
            <person name="Zaspel J.M."/>
        </authorList>
    </citation>
    <scope>NUCLEOTIDE SEQUENCE [LARGE SCALE GENOMIC DNA]</scope>
    <source>
        <strain evidence="3">CgM1</strain>
    </source>
</reference>
<sequence>MIFGIRGSRFSIVYITLVVFNSGLICSCWEFVAAPKPGGFTSAAKLTALIYPQLVGSNEVIALGFVSPITRHLHEIACVPARGNACVLATELYTMYEVQSTVLQVKGYYLRATTTTFNTNYRDIRIPTRHADGSQANPIYEQPNTPGNTLQDGTLPDERPNSSAECSRIYDPTLLFFPGRFTVGTLHIVGT</sequence>
<evidence type="ECO:0000313" key="4">
    <source>
        <dbReference type="Proteomes" id="UP000826195"/>
    </source>
</evidence>
<keyword evidence="4" id="KW-1185">Reference proteome</keyword>
<comment type="caution">
    <text evidence="3">The sequence shown here is derived from an EMBL/GenBank/DDBJ whole genome shotgun (WGS) entry which is preliminary data.</text>
</comment>
<dbReference type="EMBL" id="JAHXZJ010002609">
    <property type="protein sequence ID" value="KAH0539403.1"/>
    <property type="molecule type" value="Genomic_DNA"/>
</dbReference>
<evidence type="ECO:0000256" key="2">
    <source>
        <dbReference type="SAM" id="Phobius"/>
    </source>
</evidence>